<feature type="domain" description="Solute-binding protein family 5" evidence="4">
    <location>
        <begin position="77"/>
        <end position="440"/>
    </location>
</feature>
<dbReference type="Gene3D" id="3.40.190.10">
    <property type="entry name" value="Periplasmic binding protein-like II"/>
    <property type="match status" value="1"/>
</dbReference>
<dbReference type="GO" id="GO:1904680">
    <property type="term" value="F:peptide transmembrane transporter activity"/>
    <property type="evidence" value="ECO:0007669"/>
    <property type="project" value="TreeGrafter"/>
</dbReference>
<dbReference type="CDD" id="cd08517">
    <property type="entry name" value="PBP2_NikA_DppA_OppA_like_13"/>
    <property type="match status" value="1"/>
</dbReference>
<evidence type="ECO:0000313" key="5">
    <source>
        <dbReference type="EMBL" id="QDL91252.1"/>
    </source>
</evidence>
<reference evidence="5 6" key="1">
    <citation type="submission" date="2019-06" db="EMBL/GenBank/DDBJ databases">
        <title>Genome sequence of Rhodobacteraceae bacterium D4M1.</title>
        <authorList>
            <person name="Cao J."/>
        </authorList>
    </citation>
    <scope>NUCLEOTIDE SEQUENCE [LARGE SCALE GENOMIC DNA]</scope>
    <source>
        <strain evidence="5 6">D4M1</strain>
    </source>
</reference>
<dbReference type="PANTHER" id="PTHR30290">
    <property type="entry name" value="PERIPLASMIC BINDING COMPONENT OF ABC TRANSPORTER"/>
    <property type="match status" value="1"/>
</dbReference>
<dbReference type="InterPro" id="IPR000914">
    <property type="entry name" value="SBP_5_dom"/>
</dbReference>
<dbReference type="GO" id="GO:0015833">
    <property type="term" value="P:peptide transport"/>
    <property type="evidence" value="ECO:0007669"/>
    <property type="project" value="TreeGrafter"/>
</dbReference>
<protein>
    <submittedName>
        <fullName evidence="5">ABC transporter substrate-binding protein</fullName>
    </submittedName>
</protein>
<dbReference type="InterPro" id="IPR039424">
    <property type="entry name" value="SBP_5"/>
</dbReference>
<comment type="subcellular location">
    <subcellularLocation>
        <location evidence="1">Periplasm</location>
    </subcellularLocation>
</comment>
<evidence type="ECO:0000313" key="6">
    <source>
        <dbReference type="Proteomes" id="UP000305888"/>
    </source>
</evidence>
<evidence type="ECO:0000259" key="4">
    <source>
        <dbReference type="Pfam" id="PF00496"/>
    </source>
</evidence>
<dbReference type="SUPFAM" id="SSF53850">
    <property type="entry name" value="Periplasmic binding protein-like II"/>
    <property type="match status" value="1"/>
</dbReference>
<dbReference type="EMBL" id="CP040818">
    <property type="protein sequence ID" value="QDL91252.1"/>
    <property type="molecule type" value="Genomic_DNA"/>
</dbReference>
<organism evidence="5 6">
    <name type="scientific">Paroceanicella profunda</name>
    <dbReference type="NCBI Taxonomy" id="2579971"/>
    <lineage>
        <taxon>Bacteria</taxon>
        <taxon>Pseudomonadati</taxon>
        <taxon>Pseudomonadota</taxon>
        <taxon>Alphaproteobacteria</taxon>
        <taxon>Rhodobacterales</taxon>
        <taxon>Paracoccaceae</taxon>
        <taxon>Paroceanicella</taxon>
    </lineage>
</organism>
<dbReference type="Gene3D" id="3.10.105.10">
    <property type="entry name" value="Dipeptide-binding Protein, Domain 3"/>
    <property type="match status" value="1"/>
</dbReference>
<evidence type="ECO:0000256" key="1">
    <source>
        <dbReference type="ARBA" id="ARBA00004418"/>
    </source>
</evidence>
<dbReference type="InterPro" id="IPR030678">
    <property type="entry name" value="Peptide/Ni-bd"/>
</dbReference>
<dbReference type="PIRSF" id="PIRSF002741">
    <property type="entry name" value="MppA"/>
    <property type="match status" value="1"/>
</dbReference>
<proteinExistence type="inferred from homology"/>
<dbReference type="AlphaFoldDB" id="A0A5B8FXL1"/>
<dbReference type="RefSeq" id="WP_138575650.1">
    <property type="nucleotide sequence ID" value="NZ_CP040818.1"/>
</dbReference>
<accession>A0A5B8FXL1</accession>
<keyword evidence="6" id="KW-1185">Reference proteome</keyword>
<evidence type="ECO:0000256" key="2">
    <source>
        <dbReference type="ARBA" id="ARBA00005695"/>
    </source>
</evidence>
<name>A0A5B8FXL1_9RHOB</name>
<gene>
    <name evidence="5" type="ORF">FDP22_05330</name>
</gene>
<dbReference type="GO" id="GO:0043190">
    <property type="term" value="C:ATP-binding cassette (ABC) transporter complex"/>
    <property type="evidence" value="ECO:0007669"/>
    <property type="project" value="InterPro"/>
</dbReference>
<dbReference type="KEGG" id="ppru:FDP22_05330"/>
<evidence type="ECO:0000256" key="3">
    <source>
        <dbReference type="ARBA" id="ARBA00022729"/>
    </source>
</evidence>
<keyword evidence="3" id="KW-0732">Signal</keyword>
<dbReference type="Proteomes" id="UP000305888">
    <property type="component" value="Chromosome"/>
</dbReference>
<dbReference type="OrthoDB" id="9803988at2"/>
<dbReference type="GO" id="GO:0030288">
    <property type="term" value="C:outer membrane-bounded periplasmic space"/>
    <property type="evidence" value="ECO:0007669"/>
    <property type="project" value="UniProtKB-ARBA"/>
</dbReference>
<dbReference type="Pfam" id="PF00496">
    <property type="entry name" value="SBP_bac_5"/>
    <property type="match status" value="1"/>
</dbReference>
<dbReference type="PANTHER" id="PTHR30290:SF38">
    <property type="entry name" value="D,D-DIPEPTIDE-BINDING PERIPLASMIC PROTEIN DDPA-RELATED"/>
    <property type="match status" value="1"/>
</dbReference>
<comment type="similarity">
    <text evidence="2">Belongs to the bacterial solute-binding protein 5 family.</text>
</comment>
<sequence>MNRREFNHLLFMSGAVAVSGAGLGRPAFAQAAEGGLTAIIQPEPPILQLALNQQTPTGVVGGKIYESLLSYDLKLTPGPQLAESWEMSEDGLTYTFHLVRNAKWHDGAPFTAADVVFTCDDFLKEVHPRARATFERCESITAPDDYTVVFKLKEPFAPFLLAFETSSAPMVPRHLYEGEDYRNSEHNQTPIGTGPFKFNEWVRGSHIHLQAFDEYYREGEPHLTEIYYRVIPDAASRSVALETGEAQLAQWGDVETFDVERLSALPHLTMTTQGYEFFSPVSWLEFNCRNKPMDDKRFRQAVMHLIDREFIRDRILFGLAKVATGPIASTTRFYDGDVKQYELSIEKATALLDEMGLTPGSDGNRVTIDYPVPPYGETWVRTAEFIRQALAQGGINVNLISTDVAGWASSVSNWEFDITTNMLYQFGDPALGVARTYVSSNIRKGVMFTNTAGYSNPEVDRLFAEAAVATSDDTRQALYSEVQKLLVEEVPVAWLTENQFPTIYDNRLEDLIVSATGVNANFASARYAG</sequence>